<protein>
    <submittedName>
        <fullName evidence="1">Uncharacterized protein</fullName>
    </submittedName>
</protein>
<organism evidence="1 2">
    <name type="scientific">Robbsia andropogonis</name>
    <dbReference type="NCBI Taxonomy" id="28092"/>
    <lineage>
        <taxon>Bacteria</taxon>
        <taxon>Pseudomonadati</taxon>
        <taxon>Pseudomonadota</taxon>
        <taxon>Betaproteobacteria</taxon>
        <taxon>Burkholderiales</taxon>
        <taxon>Burkholderiaceae</taxon>
        <taxon>Robbsia</taxon>
    </lineage>
</organism>
<name>A0A0F5JTI8_9BURK</name>
<dbReference type="PATRIC" id="fig|28092.6.peg.5877"/>
<proteinExistence type="predicted"/>
<evidence type="ECO:0000313" key="1">
    <source>
        <dbReference type="EMBL" id="KKB61136.1"/>
    </source>
</evidence>
<accession>A0A0F5JTI8</accession>
<evidence type="ECO:0000313" key="2">
    <source>
        <dbReference type="Proteomes" id="UP000033618"/>
    </source>
</evidence>
<comment type="caution">
    <text evidence="1">The sequence shown here is derived from an EMBL/GenBank/DDBJ whole genome shotgun (WGS) entry which is preliminary data.</text>
</comment>
<dbReference type="AlphaFoldDB" id="A0A0F5JTI8"/>
<sequence length="69" mass="7971">MKKFVMYLSSLEFEKFTNKMSAYVRQILLLNCKKINKMVTQKIYDVIGICFSPANLALSLTIAEQAYLI</sequence>
<reference evidence="1 2" key="1">
    <citation type="submission" date="2015-03" db="EMBL/GenBank/DDBJ databases">
        <title>Draft Genome Sequence of Burkholderia andropogonis type strain ICMP2807, isolated from Sorghum bicolor.</title>
        <authorList>
            <person name="Lopes-Santos L."/>
            <person name="Castro D.B."/>
            <person name="Ottoboni L.M."/>
            <person name="Park D."/>
            <person name="Weirc B.S."/>
            <person name="Destefano S.A."/>
        </authorList>
    </citation>
    <scope>NUCLEOTIDE SEQUENCE [LARGE SCALE GENOMIC DNA]</scope>
    <source>
        <strain evidence="1 2">ICMP2807</strain>
    </source>
</reference>
<keyword evidence="2" id="KW-1185">Reference proteome</keyword>
<dbReference type="EMBL" id="LAQU01000067">
    <property type="protein sequence ID" value="KKB61136.1"/>
    <property type="molecule type" value="Genomic_DNA"/>
</dbReference>
<dbReference type="Proteomes" id="UP000033618">
    <property type="component" value="Unassembled WGS sequence"/>
</dbReference>
<gene>
    <name evidence="1" type="ORF">WM40_24905</name>
</gene>